<accession>A0ABN2BUJ6</accession>
<name>A0ABN2BUJ6_9ACTN</name>
<dbReference type="SUPFAM" id="SSF51197">
    <property type="entry name" value="Clavaminate synthase-like"/>
    <property type="match status" value="1"/>
</dbReference>
<proteinExistence type="predicted"/>
<keyword evidence="3" id="KW-1185">Reference proteome</keyword>
<comment type="caution">
    <text evidence="2">The sequence shown here is derived from an EMBL/GenBank/DDBJ whole genome shotgun (WGS) entry which is preliminary data.</text>
</comment>
<dbReference type="PROSITE" id="PS51184">
    <property type="entry name" value="JMJC"/>
    <property type="match status" value="1"/>
</dbReference>
<evidence type="ECO:0000259" key="1">
    <source>
        <dbReference type="PROSITE" id="PS51184"/>
    </source>
</evidence>
<sequence length="308" mass="34962">MTDAHLLPWTFHDIAAFGSAPHRAAHRLHEQPLFTDDSLAELLDRLPRSVVHPYTMGEDPERSDEWRRGAETDLPGKELLEVVARGRLWLNLVGINRHDAEVARLVEDLYGELRELVSGFDPLEVKATLLISSPTAMVYYHADNQPNLLWHVRGCKRAYVYPRSERFVSREDLERLVAGATDEELPYERGYDEQADVLELEPGQVAWWPQNSPHRVENVDGMNVSLSTEHWTADSVRREHLWTANHYVRTRLGRAPRSTRERGALPAAKVAAMRLGRKAGVLRVGEKRAPRPTFAIDPDAPSGVRELA</sequence>
<feature type="domain" description="JmjC" evidence="1">
    <location>
        <begin position="94"/>
        <end position="245"/>
    </location>
</feature>
<gene>
    <name evidence="2" type="ORF">GCM10009788_56100</name>
</gene>
<evidence type="ECO:0000313" key="3">
    <source>
        <dbReference type="Proteomes" id="UP001500842"/>
    </source>
</evidence>
<organism evidence="2 3">
    <name type="scientific">Nocardioides humi</name>
    <dbReference type="NCBI Taxonomy" id="449461"/>
    <lineage>
        <taxon>Bacteria</taxon>
        <taxon>Bacillati</taxon>
        <taxon>Actinomycetota</taxon>
        <taxon>Actinomycetes</taxon>
        <taxon>Propionibacteriales</taxon>
        <taxon>Nocardioidaceae</taxon>
        <taxon>Nocardioides</taxon>
    </lineage>
</organism>
<dbReference type="Gene3D" id="2.60.120.650">
    <property type="entry name" value="Cupin"/>
    <property type="match status" value="1"/>
</dbReference>
<evidence type="ECO:0000313" key="2">
    <source>
        <dbReference type="EMBL" id="GAA1546603.1"/>
    </source>
</evidence>
<protein>
    <recommendedName>
        <fullName evidence="1">JmjC domain-containing protein</fullName>
    </recommendedName>
</protein>
<dbReference type="EMBL" id="BAAAOR010000043">
    <property type="protein sequence ID" value="GAA1546603.1"/>
    <property type="molecule type" value="Genomic_DNA"/>
</dbReference>
<dbReference type="InterPro" id="IPR003347">
    <property type="entry name" value="JmjC_dom"/>
</dbReference>
<reference evidence="2 3" key="1">
    <citation type="journal article" date="2019" name="Int. J. Syst. Evol. Microbiol.">
        <title>The Global Catalogue of Microorganisms (GCM) 10K type strain sequencing project: providing services to taxonomists for standard genome sequencing and annotation.</title>
        <authorList>
            <consortium name="The Broad Institute Genomics Platform"/>
            <consortium name="The Broad Institute Genome Sequencing Center for Infectious Disease"/>
            <person name="Wu L."/>
            <person name="Ma J."/>
        </authorList>
    </citation>
    <scope>NUCLEOTIDE SEQUENCE [LARGE SCALE GENOMIC DNA]</scope>
    <source>
        <strain evidence="2 3">JCM 14942</strain>
    </source>
</reference>
<dbReference type="RefSeq" id="WP_141007094.1">
    <property type="nucleotide sequence ID" value="NZ_BAAAOR010000043.1"/>
</dbReference>
<dbReference type="Proteomes" id="UP001500842">
    <property type="component" value="Unassembled WGS sequence"/>
</dbReference>